<dbReference type="InterPro" id="IPR051532">
    <property type="entry name" value="Ester_Hydrolysis_Enzymes"/>
</dbReference>
<dbReference type="InterPro" id="IPR013830">
    <property type="entry name" value="SGNH_hydro"/>
</dbReference>
<dbReference type="Gene3D" id="3.40.50.1110">
    <property type="entry name" value="SGNH hydrolase"/>
    <property type="match status" value="1"/>
</dbReference>
<name>A0A2P2E0S8_9LEPT</name>
<keyword evidence="3" id="KW-1185">Reference proteome</keyword>
<dbReference type="PANTHER" id="PTHR30383">
    <property type="entry name" value="THIOESTERASE 1/PROTEASE 1/LYSOPHOSPHOLIPASE L1"/>
    <property type="match status" value="1"/>
</dbReference>
<dbReference type="AlphaFoldDB" id="A0A2P2E0S8"/>
<reference evidence="2 3" key="1">
    <citation type="submission" date="2018-02" db="EMBL/GenBank/DDBJ databases">
        <title>Novel Leptospira species isolated from soil and water in Japan.</title>
        <authorList>
            <person name="Nakao R."/>
            <person name="Masuzawa T."/>
        </authorList>
    </citation>
    <scope>NUCLEOTIDE SEQUENCE [LARGE SCALE GENOMIC DNA]</scope>
    <source>
        <strain evidence="2 3">YH101</strain>
    </source>
</reference>
<accession>A0A2P2E0S8</accession>
<gene>
    <name evidence="2" type="ORF">LPTSP4_20170</name>
</gene>
<dbReference type="GO" id="GO:0006629">
    <property type="term" value="P:lipid metabolic process"/>
    <property type="evidence" value="ECO:0007669"/>
    <property type="project" value="InterPro"/>
</dbReference>
<dbReference type="Pfam" id="PF13472">
    <property type="entry name" value="Lipase_GDSL_2"/>
    <property type="match status" value="1"/>
</dbReference>
<protein>
    <submittedName>
        <fullName evidence="2">GDSL-like protein</fullName>
    </submittedName>
</protein>
<dbReference type="PROSITE" id="PS01098">
    <property type="entry name" value="LIPASE_GDSL_SER"/>
    <property type="match status" value="1"/>
</dbReference>
<dbReference type="CDD" id="cd01822">
    <property type="entry name" value="Lysophospholipase_L1_like"/>
    <property type="match status" value="1"/>
</dbReference>
<dbReference type="InterPro" id="IPR008265">
    <property type="entry name" value="Lipase_GDSL_AS"/>
</dbReference>
<feature type="domain" description="SGNH hydrolase-type esterase" evidence="1">
    <location>
        <begin position="31"/>
        <end position="195"/>
    </location>
</feature>
<comment type="caution">
    <text evidence="2">The sequence shown here is derived from an EMBL/GenBank/DDBJ whole genome shotgun (WGS) entry which is preliminary data.</text>
</comment>
<evidence type="ECO:0000313" key="2">
    <source>
        <dbReference type="EMBL" id="GBF50491.1"/>
    </source>
</evidence>
<dbReference type="RefSeq" id="WP_244594351.1">
    <property type="nucleotide sequence ID" value="NZ_BFBB01000005.1"/>
</dbReference>
<proteinExistence type="predicted"/>
<dbReference type="GO" id="GO:0004622">
    <property type="term" value="F:phosphatidylcholine lysophospholipase activity"/>
    <property type="evidence" value="ECO:0007669"/>
    <property type="project" value="TreeGrafter"/>
</dbReference>
<sequence>MVFTLFCQKESDPKVLKGEENTKDTRPRILFFGDSLTAGYGLDDVDLAWPRLVTDALKKEGYDYQMTNAGVSGDTSSGGLGRIEWVLEERADIFVLELGANDMLRGISPEVTKKNLKSIIHEVKARYPNCSLLLVGMKATPNLGKAYQKSFDSLYLELAKEEGIELMPFLLESVAGIRKWNQKDGIHPTEEGHKLVAQTALPFFRRIAKQRQALSR</sequence>
<organism evidence="2 3">
    <name type="scientific">Leptospira ryugenii</name>
    <dbReference type="NCBI Taxonomy" id="1917863"/>
    <lineage>
        <taxon>Bacteria</taxon>
        <taxon>Pseudomonadati</taxon>
        <taxon>Spirochaetota</taxon>
        <taxon>Spirochaetia</taxon>
        <taxon>Leptospirales</taxon>
        <taxon>Leptospiraceae</taxon>
        <taxon>Leptospira</taxon>
    </lineage>
</organism>
<dbReference type="EMBL" id="BFBB01000005">
    <property type="protein sequence ID" value="GBF50491.1"/>
    <property type="molecule type" value="Genomic_DNA"/>
</dbReference>
<dbReference type="Proteomes" id="UP000245133">
    <property type="component" value="Unassembled WGS sequence"/>
</dbReference>
<dbReference type="PANTHER" id="PTHR30383:SF5">
    <property type="entry name" value="SGNH HYDROLASE-TYPE ESTERASE DOMAIN-CONTAINING PROTEIN"/>
    <property type="match status" value="1"/>
</dbReference>
<dbReference type="SUPFAM" id="SSF52266">
    <property type="entry name" value="SGNH hydrolase"/>
    <property type="match status" value="1"/>
</dbReference>
<dbReference type="InterPro" id="IPR036514">
    <property type="entry name" value="SGNH_hydro_sf"/>
</dbReference>
<evidence type="ECO:0000259" key="1">
    <source>
        <dbReference type="Pfam" id="PF13472"/>
    </source>
</evidence>
<evidence type="ECO:0000313" key="3">
    <source>
        <dbReference type="Proteomes" id="UP000245133"/>
    </source>
</evidence>